<dbReference type="AlphaFoldDB" id="A0A9D7SAM3"/>
<evidence type="ECO:0000313" key="2">
    <source>
        <dbReference type="Proteomes" id="UP000808349"/>
    </source>
</evidence>
<dbReference type="PROSITE" id="PS51257">
    <property type="entry name" value="PROKAR_LIPOPROTEIN"/>
    <property type="match status" value="1"/>
</dbReference>
<dbReference type="Proteomes" id="UP000808349">
    <property type="component" value="Unassembled WGS sequence"/>
</dbReference>
<accession>A0A9D7SAM3</accession>
<reference evidence="1 2" key="1">
    <citation type="submission" date="2020-10" db="EMBL/GenBank/DDBJ databases">
        <title>Connecting structure to function with the recovery of over 1000 high-quality activated sludge metagenome-assembled genomes encoding full-length rRNA genes using long-read sequencing.</title>
        <authorList>
            <person name="Singleton C.M."/>
            <person name="Petriglieri F."/>
            <person name="Kristensen J.M."/>
            <person name="Kirkegaard R.H."/>
            <person name="Michaelsen T.Y."/>
            <person name="Andersen M.H."/>
            <person name="Karst S.M."/>
            <person name="Dueholm M.S."/>
            <person name="Nielsen P.H."/>
            <person name="Albertsen M."/>
        </authorList>
    </citation>
    <scope>NUCLEOTIDE SEQUENCE [LARGE SCALE GENOMIC DNA]</scope>
    <source>
        <strain evidence="1">Ribe_18-Q3-R11-54_BAT3C.373</strain>
    </source>
</reference>
<proteinExistence type="predicted"/>
<sequence>MYPLKIFGSLFFTIIIFCACQKEADQDNSFIFGFFAGECNTNCSTIYKIENNKLYPDQENYFPYDREINFSKTPLSIEKYNIAFELEKKFPEFLHKNSKSTYGCPDCVDQGAFYLQINNGNQNRK</sequence>
<evidence type="ECO:0008006" key="3">
    <source>
        <dbReference type="Google" id="ProtNLM"/>
    </source>
</evidence>
<organism evidence="1 2">
    <name type="scientific">Candidatus Defluviibacterium haderslevense</name>
    <dbReference type="NCBI Taxonomy" id="2981993"/>
    <lineage>
        <taxon>Bacteria</taxon>
        <taxon>Pseudomonadati</taxon>
        <taxon>Bacteroidota</taxon>
        <taxon>Saprospiria</taxon>
        <taxon>Saprospirales</taxon>
        <taxon>Saprospiraceae</taxon>
        <taxon>Candidatus Defluviibacterium</taxon>
    </lineage>
</organism>
<name>A0A9D7SAM3_9BACT</name>
<gene>
    <name evidence="1" type="ORF">IPO85_13285</name>
</gene>
<dbReference type="EMBL" id="JADKFW010000010">
    <property type="protein sequence ID" value="MBK9718456.1"/>
    <property type="molecule type" value="Genomic_DNA"/>
</dbReference>
<comment type="caution">
    <text evidence="1">The sequence shown here is derived from an EMBL/GenBank/DDBJ whole genome shotgun (WGS) entry which is preliminary data.</text>
</comment>
<evidence type="ECO:0000313" key="1">
    <source>
        <dbReference type="EMBL" id="MBK9718456.1"/>
    </source>
</evidence>
<protein>
    <recommendedName>
        <fullName evidence="3">Lipoprotein</fullName>
    </recommendedName>
</protein>